<keyword evidence="1" id="KW-1133">Transmembrane helix</keyword>
<keyword evidence="2" id="KW-0732">Signal</keyword>
<keyword evidence="5" id="KW-1185">Reference proteome</keyword>
<feature type="signal peptide" evidence="2">
    <location>
        <begin position="1"/>
        <end position="23"/>
    </location>
</feature>
<accession>A0A853F4G1</accession>
<feature type="transmembrane region" description="Helical" evidence="1">
    <location>
        <begin position="358"/>
        <end position="378"/>
    </location>
</feature>
<evidence type="ECO:0000256" key="2">
    <source>
        <dbReference type="SAM" id="SignalP"/>
    </source>
</evidence>
<evidence type="ECO:0000256" key="1">
    <source>
        <dbReference type="SAM" id="Phobius"/>
    </source>
</evidence>
<dbReference type="PANTHER" id="PTHR39198">
    <property type="entry name" value="HYPOTHETICAL MEMBRANE PROTEIN, CONSERVED"/>
    <property type="match status" value="1"/>
</dbReference>
<keyword evidence="1" id="KW-0472">Membrane</keyword>
<dbReference type="Pfam" id="PF10633">
    <property type="entry name" value="NPCBM_assoc"/>
    <property type="match status" value="1"/>
</dbReference>
<dbReference type="PANTHER" id="PTHR39198:SF1">
    <property type="entry name" value="ALPHA-GALACTOSIDASE NEW3 DOMAIN-CONTAINING PROTEIN"/>
    <property type="match status" value="1"/>
</dbReference>
<feature type="domain" description="Alpha-galactosidase NEW3" evidence="3">
    <location>
        <begin position="264"/>
        <end position="338"/>
    </location>
</feature>
<dbReference type="Gene3D" id="2.60.40.10">
    <property type="entry name" value="Immunoglobulins"/>
    <property type="match status" value="1"/>
</dbReference>
<dbReference type="OrthoDB" id="8631677at2"/>
<evidence type="ECO:0000259" key="3">
    <source>
        <dbReference type="Pfam" id="PF10633"/>
    </source>
</evidence>
<evidence type="ECO:0000313" key="4">
    <source>
        <dbReference type="EMBL" id="NYT35365.1"/>
    </source>
</evidence>
<dbReference type="AlphaFoldDB" id="A0A853F4G1"/>
<dbReference type="Proteomes" id="UP000580517">
    <property type="component" value="Unassembled WGS sequence"/>
</dbReference>
<evidence type="ECO:0000313" key="5">
    <source>
        <dbReference type="Proteomes" id="UP000580517"/>
    </source>
</evidence>
<name>A0A853F4G1_9BURK</name>
<protein>
    <recommendedName>
        <fullName evidence="3">Alpha-galactosidase NEW3 domain-containing protein</fullName>
    </recommendedName>
</protein>
<comment type="caution">
    <text evidence="4">The sequence shown here is derived from an EMBL/GenBank/DDBJ whole genome shotgun (WGS) entry which is preliminary data.</text>
</comment>
<dbReference type="RefSeq" id="WP_129967246.1">
    <property type="nucleotide sequence ID" value="NZ_JACCEW010000001.1"/>
</dbReference>
<keyword evidence="1" id="KW-0812">Transmembrane</keyword>
<organism evidence="4 5">
    <name type="scientific">Allopusillimonas soli</name>
    <dbReference type="NCBI Taxonomy" id="659016"/>
    <lineage>
        <taxon>Bacteria</taxon>
        <taxon>Pseudomonadati</taxon>
        <taxon>Pseudomonadota</taxon>
        <taxon>Betaproteobacteria</taxon>
        <taxon>Burkholderiales</taxon>
        <taxon>Alcaligenaceae</taxon>
        <taxon>Allopusillimonas</taxon>
    </lineage>
</organism>
<gene>
    <name evidence="4" type="ORF">H0A68_00635</name>
</gene>
<dbReference type="InterPro" id="IPR013783">
    <property type="entry name" value="Ig-like_fold"/>
</dbReference>
<dbReference type="InterPro" id="IPR018905">
    <property type="entry name" value="A-galactase_NEW3"/>
</dbReference>
<proteinExistence type="predicted"/>
<feature type="chain" id="PRO_5032349233" description="Alpha-galactosidase NEW3 domain-containing protein" evidence="2">
    <location>
        <begin position="24"/>
        <end position="383"/>
    </location>
</feature>
<dbReference type="EMBL" id="JACCEW010000001">
    <property type="protein sequence ID" value="NYT35365.1"/>
    <property type="molecule type" value="Genomic_DNA"/>
</dbReference>
<sequence>MYKFISSLVFAIVAFLPLAAAHAAPDVHLITHYPSFTARAGNSTTLNVTLQNNEKQPALVDLDVKGLPDNWKAQWLGGGQPVKSAMAKGEDSVSLQLKLDIPNQAEIKPYAFDLVGQMGTDQISLPLHVTLSKELPAKLAVTTKLPALRGAPDSSFDFQFTVKNDSGKDVVAQLAADAPRYFETTFTESYGTQELTSVPIKAGESKDLKLNVKTPSAVKAGKYPVKIQVVTNEAQASTEVQLDIVGQPKLHISGRDGLMSTDAETGEAKTLPLVVFNSGSAPATNVELSSSAPSGWKVAFEPKTIEQIAPNDKAEVQATITPSDKSLVGDYMTTVRASSEGQSTSGDFRVTVKTSSTWGIAGAIIIAIAVLVLVGAVARFGRR</sequence>
<reference evidence="4 5" key="1">
    <citation type="submission" date="2020-07" db="EMBL/GenBank/DDBJ databases">
        <title>Taxonomic revisions and descriptions of new bacterial species based on genomic comparisons in the high-G+C-content subgroup of the family Alcaligenaceae.</title>
        <authorList>
            <person name="Szabo A."/>
            <person name="Felfoldi T."/>
        </authorList>
    </citation>
    <scope>NUCLEOTIDE SEQUENCE [LARGE SCALE GENOMIC DNA]</scope>
    <source>
        <strain evidence="4 5">DSM 25264</strain>
    </source>
</reference>